<feature type="transmembrane region" description="Helical" evidence="6">
    <location>
        <begin position="728"/>
        <end position="747"/>
    </location>
</feature>
<dbReference type="InterPro" id="IPR025857">
    <property type="entry name" value="MacB_PCD"/>
</dbReference>
<evidence type="ECO:0000256" key="6">
    <source>
        <dbReference type="SAM" id="Phobius"/>
    </source>
</evidence>
<evidence type="ECO:0000256" key="2">
    <source>
        <dbReference type="ARBA" id="ARBA00022475"/>
    </source>
</evidence>
<comment type="subcellular location">
    <subcellularLocation>
        <location evidence="1">Cell membrane</location>
        <topology evidence="1">Multi-pass membrane protein</topology>
    </subcellularLocation>
</comment>
<keyword evidence="3 6" id="KW-0812">Transmembrane</keyword>
<keyword evidence="4 6" id="KW-1133">Transmembrane helix</keyword>
<feature type="transmembrane region" description="Helical" evidence="6">
    <location>
        <begin position="21"/>
        <end position="41"/>
    </location>
</feature>
<dbReference type="PANTHER" id="PTHR30572">
    <property type="entry name" value="MEMBRANE COMPONENT OF TRANSPORTER-RELATED"/>
    <property type="match status" value="1"/>
</dbReference>
<dbReference type="EMBL" id="VYQF01000001">
    <property type="protein sequence ID" value="KAA9040899.1"/>
    <property type="molecule type" value="Genomic_DNA"/>
</dbReference>
<accession>A0A5J5IIP1</accession>
<dbReference type="PROSITE" id="PS51257">
    <property type="entry name" value="PROKAR_LIPOPROTEIN"/>
    <property type="match status" value="1"/>
</dbReference>
<feature type="domain" description="MacB-like periplasmic core" evidence="8">
    <location>
        <begin position="20"/>
        <end position="234"/>
    </location>
</feature>
<keyword evidence="2" id="KW-1003">Cell membrane</keyword>
<sequence length="799" mass="88665">MFKNYLKTALRNLRKNKLYSIINIFGLTVGLAACLLIGVYIHHELSYDKFNANAGRIVRATMEYSNAGTVNKTATTGTKVGPHFKRTFPLVKEYARTFISHNVVKGGDKIFDEPRILYADEPFFKIFSFHIIEGDAATALDAPDKIVITQSMAKKYFGDEDPVGKTLTSGGKDLRVSAVCEDVPQNSQIKFDFATQFYNLGNGVKNETWWTANWITYFLLSDEKSIASFHQQVSEYMKTPAIRKDARMEGNDYLTYHFEPLTKVHLYSSLAGFEPNGSITYIYMFSVIALLILIIACANYTNLATAQSAGRSGEIGIRKVIGATKRQIFVQFMSESSIITFIAAALALLSSIFLIPYFNAITGRQFNAGNLLQPLPIVTLVIFSLLVSFFAGLYPALVLSGTQVIGVLKKGFSFTGGNNFLRKVLIVAQFGISVFLIIYTVIILQQMHYLQTKNLGYDKDHVVVLPIGGNMLQDFQSIKNALALVPGVTAVTASYETPEHVQWGDGITAIDERGEHNISLNAMPVDLDFTKTMKMQLLAGRDFQQSDFAMMDTNNNDANYHLPYIINETLARTIGWTPEQAIGKIISKGVTGPVIGVIKDFNFSSLHEPIGPLLIFLGRGFSRTFMLRLAGNDMKATLGRLEAVWKQRIPGRPFTYHFLDDDYNNLYLAEQRSSLLLGVAATLAIVLACLGLFGLAAFTTVQRTKEIGIRRVLGADISSITFLIAKNFLQLIGIAILIAIPLAWWAGNKWLQDFAFRIPVQLYIFIVTAFVTAFIALCTVGYHSVKVALSNPVKSLKSE</sequence>
<feature type="domain" description="ABC3 transporter permease C-terminal" evidence="7">
    <location>
        <begin position="679"/>
        <end position="780"/>
    </location>
</feature>
<feature type="transmembrane region" description="Helical" evidence="6">
    <location>
        <begin position="338"/>
        <end position="357"/>
    </location>
</feature>
<dbReference type="PANTHER" id="PTHR30572:SF18">
    <property type="entry name" value="ABC-TYPE MACROLIDE FAMILY EXPORT SYSTEM PERMEASE COMPONENT 2"/>
    <property type="match status" value="1"/>
</dbReference>
<feature type="transmembrane region" description="Helical" evidence="6">
    <location>
        <begin position="281"/>
        <end position="301"/>
    </location>
</feature>
<dbReference type="GO" id="GO:0005886">
    <property type="term" value="C:plasma membrane"/>
    <property type="evidence" value="ECO:0007669"/>
    <property type="project" value="UniProtKB-SubCell"/>
</dbReference>
<feature type="transmembrane region" description="Helical" evidence="6">
    <location>
        <begin position="420"/>
        <end position="444"/>
    </location>
</feature>
<evidence type="ECO:0000256" key="3">
    <source>
        <dbReference type="ARBA" id="ARBA00022692"/>
    </source>
</evidence>
<dbReference type="RefSeq" id="WP_150412988.1">
    <property type="nucleotide sequence ID" value="NZ_VYQF01000001.1"/>
</dbReference>
<gene>
    <name evidence="9" type="ORF">FW778_02350</name>
</gene>
<evidence type="ECO:0000256" key="4">
    <source>
        <dbReference type="ARBA" id="ARBA00022989"/>
    </source>
</evidence>
<evidence type="ECO:0000313" key="9">
    <source>
        <dbReference type="EMBL" id="KAA9040899.1"/>
    </source>
</evidence>
<evidence type="ECO:0000256" key="5">
    <source>
        <dbReference type="ARBA" id="ARBA00023136"/>
    </source>
</evidence>
<dbReference type="Pfam" id="PF12704">
    <property type="entry name" value="MacB_PCD"/>
    <property type="match status" value="1"/>
</dbReference>
<keyword evidence="10" id="KW-1185">Reference proteome</keyword>
<proteinExistence type="predicted"/>
<protein>
    <submittedName>
        <fullName evidence="9">FtsX-like permease family protein</fullName>
    </submittedName>
</protein>
<feature type="transmembrane region" description="Helical" evidence="6">
    <location>
        <begin position="675"/>
        <end position="701"/>
    </location>
</feature>
<organism evidence="9 10">
    <name type="scientific">Ginsengibacter hankyongi</name>
    <dbReference type="NCBI Taxonomy" id="2607284"/>
    <lineage>
        <taxon>Bacteria</taxon>
        <taxon>Pseudomonadati</taxon>
        <taxon>Bacteroidota</taxon>
        <taxon>Chitinophagia</taxon>
        <taxon>Chitinophagales</taxon>
        <taxon>Chitinophagaceae</taxon>
        <taxon>Ginsengibacter</taxon>
    </lineage>
</organism>
<dbReference type="AlphaFoldDB" id="A0A5J5IIP1"/>
<dbReference type="InterPro" id="IPR003838">
    <property type="entry name" value="ABC3_permease_C"/>
</dbReference>
<dbReference type="GO" id="GO:0022857">
    <property type="term" value="F:transmembrane transporter activity"/>
    <property type="evidence" value="ECO:0007669"/>
    <property type="project" value="TreeGrafter"/>
</dbReference>
<feature type="domain" description="ABC3 transporter permease C-terminal" evidence="7">
    <location>
        <begin position="287"/>
        <end position="402"/>
    </location>
</feature>
<dbReference type="InterPro" id="IPR050250">
    <property type="entry name" value="Macrolide_Exporter_MacB"/>
</dbReference>
<feature type="transmembrane region" description="Helical" evidence="6">
    <location>
        <begin position="377"/>
        <end position="399"/>
    </location>
</feature>
<name>A0A5J5IIP1_9BACT</name>
<reference evidence="9 10" key="1">
    <citation type="submission" date="2019-09" db="EMBL/GenBank/DDBJ databases">
        <title>Draft genome sequence of Ginsengibacter sp. BR5-29.</title>
        <authorList>
            <person name="Im W.-T."/>
        </authorList>
    </citation>
    <scope>NUCLEOTIDE SEQUENCE [LARGE SCALE GENOMIC DNA]</scope>
    <source>
        <strain evidence="9 10">BR5-29</strain>
    </source>
</reference>
<feature type="transmembrane region" description="Helical" evidence="6">
    <location>
        <begin position="762"/>
        <end position="785"/>
    </location>
</feature>
<evidence type="ECO:0000256" key="1">
    <source>
        <dbReference type="ARBA" id="ARBA00004651"/>
    </source>
</evidence>
<dbReference type="Proteomes" id="UP000326903">
    <property type="component" value="Unassembled WGS sequence"/>
</dbReference>
<evidence type="ECO:0000313" key="10">
    <source>
        <dbReference type="Proteomes" id="UP000326903"/>
    </source>
</evidence>
<keyword evidence="5 6" id="KW-0472">Membrane</keyword>
<evidence type="ECO:0000259" key="7">
    <source>
        <dbReference type="Pfam" id="PF02687"/>
    </source>
</evidence>
<comment type="caution">
    <text evidence="9">The sequence shown here is derived from an EMBL/GenBank/DDBJ whole genome shotgun (WGS) entry which is preliminary data.</text>
</comment>
<dbReference type="Pfam" id="PF02687">
    <property type="entry name" value="FtsX"/>
    <property type="match status" value="2"/>
</dbReference>
<evidence type="ECO:0000259" key="8">
    <source>
        <dbReference type="Pfam" id="PF12704"/>
    </source>
</evidence>